<dbReference type="Pfam" id="PF00008">
    <property type="entry name" value="EGF"/>
    <property type="match status" value="1"/>
</dbReference>
<dbReference type="EMBL" id="CP090894">
    <property type="protein sequence ID" value="ULT95709.1"/>
    <property type="molecule type" value="Genomic_DNA"/>
</dbReference>
<dbReference type="PANTHER" id="PTHR15036">
    <property type="entry name" value="PIKACHURIN-LIKE PROTEIN"/>
    <property type="match status" value="1"/>
</dbReference>
<accession>A0AAE9D5R9</accession>
<reference evidence="7 8" key="1">
    <citation type="submission" date="2022-05" db="EMBL/GenBank/DDBJ databases">
        <title>Chromosome-level reference genomes for two strains of Caenorhabditis briggsae: an improved platform for comparative genomics.</title>
        <authorList>
            <person name="Stevens L."/>
            <person name="Andersen E.C."/>
        </authorList>
    </citation>
    <scope>NUCLEOTIDE SEQUENCE [LARGE SCALE GENOMIC DNA]</scope>
    <source>
        <strain evidence="7">QX1410_ONT</strain>
        <tissue evidence="7">Whole-organism</tissue>
    </source>
</reference>
<dbReference type="PROSITE" id="PS00010">
    <property type="entry name" value="ASX_HYDROXYL"/>
    <property type="match status" value="1"/>
</dbReference>
<keyword evidence="4" id="KW-0472">Membrane</keyword>
<evidence type="ECO:0000313" key="7">
    <source>
        <dbReference type="EMBL" id="ULT95709.1"/>
    </source>
</evidence>
<feature type="domain" description="Laminin G" evidence="5">
    <location>
        <begin position="878"/>
        <end position="1046"/>
    </location>
</feature>
<keyword evidence="4" id="KW-1133">Transmembrane helix</keyword>
<dbReference type="PANTHER" id="PTHR15036:SF49">
    <property type="entry name" value="AXOTACTIN"/>
    <property type="match status" value="1"/>
</dbReference>
<evidence type="ECO:0000256" key="1">
    <source>
        <dbReference type="ARBA" id="ARBA00023157"/>
    </source>
</evidence>
<evidence type="ECO:0000256" key="3">
    <source>
        <dbReference type="SAM" id="MobiDB-lite"/>
    </source>
</evidence>
<evidence type="ECO:0000256" key="4">
    <source>
        <dbReference type="SAM" id="Phobius"/>
    </source>
</evidence>
<comment type="caution">
    <text evidence="2">Lacks conserved residue(s) required for the propagation of feature annotation.</text>
</comment>
<evidence type="ECO:0000256" key="2">
    <source>
        <dbReference type="PROSITE-ProRule" id="PRU00076"/>
    </source>
</evidence>
<dbReference type="SMART" id="SM00181">
    <property type="entry name" value="EGF"/>
    <property type="match status" value="2"/>
</dbReference>
<feature type="compositionally biased region" description="Polar residues" evidence="3">
    <location>
        <begin position="1343"/>
        <end position="1353"/>
    </location>
</feature>
<name>A0AAE9D5R9_CAEBR</name>
<feature type="region of interest" description="Disordered" evidence="3">
    <location>
        <begin position="1325"/>
        <end position="1361"/>
    </location>
</feature>
<proteinExistence type="predicted"/>
<dbReference type="Gene3D" id="2.60.120.200">
    <property type="match status" value="2"/>
</dbReference>
<dbReference type="PROSITE" id="PS50026">
    <property type="entry name" value="EGF_3"/>
    <property type="match status" value="2"/>
</dbReference>
<feature type="disulfide bond" evidence="2">
    <location>
        <begin position="654"/>
        <end position="663"/>
    </location>
</feature>
<feature type="compositionally biased region" description="Polar residues" evidence="3">
    <location>
        <begin position="1325"/>
        <end position="1334"/>
    </location>
</feature>
<dbReference type="SMART" id="SM00282">
    <property type="entry name" value="LamG"/>
    <property type="match status" value="2"/>
</dbReference>
<dbReference type="SUPFAM" id="SSF49899">
    <property type="entry name" value="Concanavalin A-like lectins/glucanases"/>
    <property type="match status" value="3"/>
</dbReference>
<dbReference type="GO" id="GO:0016020">
    <property type="term" value="C:membrane"/>
    <property type="evidence" value="ECO:0007669"/>
    <property type="project" value="UniProtKB-SubCell"/>
</dbReference>
<feature type="domain" description="EGF-like" evidence="6">
    <location>
        <begin position="627"/>
        <end position="664"/>
    </location>
</feature>
<dbReference type="CDD" id="cd00054">
    <property type="entry name" value="EGF_CA"/>
    <property type="match status" value="2"/>
</dbReference>
<dbReference type="Pfam" id="PF02210">
    <property type="entry name" value="Laminin_G_2"/>
    <property type="match status" value="2"/>
</dbReference>
<dbReference type="PROSITE" id="PS00022">
    <property type="entry name" value="EGF_1"/>
    <property type="match status" value="1"/>
</dbReference>
<dbReference type="InterPro" id="IPR050372">
    <property type="entry name" value="Neurexin-related_CASP"/>
</dbReference>
<dbReference type="PROSITE" id="PS50025">
    <property type="entry name" value="LAM_G_DOMAIN"/>
    <property type="match status" value="2"/>
</dbReference>
<protein>
    <recommendedName>
        <fullName evidence="9">Protein CBR-NLR-1</fullName>
    </recommendedName>
</protein>
<feature type="domain" description="Laminin G" evidence="5">
    <location>
        <begin position="305"/>
        <end position="473"/>
    </location>
</feature>
<dbReference type="InterPro" id="IPR000742">
    <property type="entry name" value="EGF"/>
</dbReference>
<keyword evidence="4" id="KW-0812">Transmembrane</keyword>
<feature type="transmembrane region" description="Helical" evidence="4">
    <location>
        <begin position="1292"/>
        <end position="1313"/>
    </location>
</feature>
<dbReference type="InterPro" id="IPR001881">
    <property type="entry name" value="EGF-like_Ca-bd_dom"/>
</dbReference>
<dbReference type="PROSITE" id="PS01186">
    <property type="entry name" value="EGF_2"/>
    <property type="match status" value="1"/>
</dbReference>
<dbReference type="InterPro" id="IPR000152">
    <property type="entry name" value="EGF-type_Asp/Asn_hydroxyl_site"/>
</dbReference>
<evidence type="ECO:0000313" key="8">
    <source>
        <dbReference type="Proteomes" id="UP000827892"/>
    </source>
</evidence>
<evidence type="ECO:0000259" key="5">
    <source>
        <dbReference type="PROSITE" id="PS50025"/>
    </source>
</evidence>
<keyword evidence="1 2" id="KW-1015">Disulfide bond</keyword>
<dbReference type="Gene3D" id="2.10.25.10">
    <property type="entry name" value="Laminin"/>
    <property type="match status" value="2"/>
</dbReference>
<dbReference type="InterPro" id="IPR001791">
    <property type="entry name" value="Laminin_G"/>
</dbReference>
<dbReference type="InterPro" id="IPR013320">
    <property type="entry name" value="ConA-like_dom_sf"/>
</dbReference>
<evidence type="ECO:0000259" key="6">
    <source>
        <dbReference type="PROSITE" id="PS50026"/>
    </source>
</evidence>
<feature type="domain" description="EGF-like" evidence="6">
    <location>
        <begin position="1042"/>
        <end position="1079"/>
    </location>
</feature>
<dbReference type="CDD" id="cd00110">
    <property type="entry name" value="LamG"/>
    <property type="match status" value="2"/>
</dbReference>
<gene>
    <name evidence="7" type="ORF">L3Y34_004414</name>
</gene>
<dbReference type="Proteomes" id="UP000827892">
    <property type="component" value="Chromosome IV"/>
</dbReference>
<evidence type="ECO:0008006" key="9">
    <source>
        <dbReference type="Google" id="ProtNLM"/>
    </source>
</evidence>
<dbReference type="GO" id="GO:0005509">
    <property type="term" value="F:calcium ion binding"/>
    <property type="evidence" value="ECO:0007669"/>
    <property type="project" value="InterPro"/>
</dbReference>
<organism evidence="7 8">
    <name type="scientific">Caenorhabditis briggsae</name>
    <dbReference type="NCBI Taxonomy" id="6238"/>
    <lineage>
        <taxon>Eukaryota</taxon>
        <taxon>Metazoa</taxon>
        <taxon>Ecdysozoa</taxon>
        <taxon>Nematoda</taxon>
        <taxon>Chromadorea</taxon>
        <taxon>Rhabditida</taxon>
        <taxon>Rhabditina</taxon>
        <taxon>Rhabditomorpha</taxon>
        <taxon>Rhabditoidea</taxon>
        <taxon>Rhabditidae</taxon>
        <taxon>Peloderinae</taxon>
        <taxon>Caenorhabditis</taxon>
    </lineage>
</organism>
<sequence length="1361" mass="151933">MATSPEKHSGLHDWAACLVFADSVTQKKPDHLKAKFAKQGSKILIHLENCEFFATYPTFADKFVELSTVFDRFIIGVEESIKIAVGSYFRKYFANEALSITFSPKPDTGAQGGFIVHVADADYFVKNHTFMGRGSAHSRVDKREIFVYRLLQFIGVGADAHFIPSAYSRHLLHTYAIWIRMRRRGLCLQLLLFFIYAVSQCSAECSDVSFSSVASKLDGLKRVTRLSVSGHISAYHVKVSISDDDFQLVRVSNGNPLVLYSTLSNTPSWTHVDFLASEVRILPAFEQATEDVRGPLLILTVCDYDTPITAFDDSSYTVESHHAGLVSMYENDLCVVFRTYRSGVFFFSMADQGDVLIAQIIHGTIHVIFDFGSLTPSRISAGKALDDGRWHELRWLHQFDSVQLSIDGVLLNQTAPTGLYRKLDLHSVVHIGGRPADDFSQGIETTFTGCIARLQLNNADLLQLSPSEVHSQCQMPKPPSFTLHNASRAVLPFTFLPFSFEFRIVPINGRLVTLFDAENGTLVDVVVDEEKKLHLVSNITKFKQAANPAIDVANGAWHSFSMRIRGVRMEIDIDGYTVLWLEGHEVRRISQRLSNFILSASGCYRSATIDLTSVRVDGNVTRGECTFQEKCLPNPCENGGGCVQSALDDYVCNCRDGYKGKNCHTTDLPHSCEEWVFTKGNKQKAVQGRTVLIDIDGGGEMQPINVTCKTERDELGVDGVSTILEHDLIRPMIVTGDNKPGAVRYSLTYGISIEQMDRLVEGFEACSQFMRYTCRGGVRLMTQGDERSPSSWYSTRSDKHGLQWGEAPPYSRMCSCAINGSCLHNRMCNCDSGEDSTDEGVNPYSQLLPVTGLFLGGTTKSSSIEVEIGPLKCRNRATFDPVTFSDRNAKLSGTQTFNQRTFDVSLHVKFSHSQMSILSWHSTDDLHWFHLYVNDGKIVGEVVNGGESQQIVSDRRYDDGKFHAIYWEVDSTGMFLKVDGQRKSLKTSFVLPTVYMWIVGSRTEKGSTGFAGVIRNVYLCGVELTLGQYARKETERGIALGDDGYCRPDLCQNGGQCVDKYDGYVCDCSMTPFGGSDCSKEYGMMVPAGSSIQIPWQNPAHQSMCHRIAIQTASRNTTILRSKALFADSTFNMTVDDNGNLQMMAYDGFFFHFKRNSKHHNLSDDVMHDISFCASKHHFNVSVDGMQVITIEGNWTFFESFNVWHFLDENFEGCVSRIQTGSAFPLKSPKTARLNYSGKIRFGTCPIEAVSRQKMYDFSPQQEATSSTMKTSTEDIKIFSVSQAKQNLMSKAMVGGFFALLIFIVCMSALICYMRTQPEGVYKTNETGENCSPSRSEEPLVHNGNNNNSTPMYASNKEYFC</sequence>
<keyword evidence="2" id="KW-0245">EGF-like domain</keyword>
<dbReference type="SMART" id="SM00179">
    <property type="entry name" value="EGF_CA"/>
    <property type="match status" value="2"/>
</dbReference>